<feature type="region of interest" description="Disordered" evidence="1">
    <location>
        <begin position="67"/>
        <end position="92"/>
    </location>
</feature>
<reference evidence="3" key="1">
    <citation type="submission" date="2020-02" db="EMBL/GenBank/DDBJ databases">
        <authorList>
            <person name="Palmer J.M."/>
        </authorList>
    </citation>
    <scope>NUCLEOTIDE SEQUENCE</scope>
    <source>
        <strain evidence="3">EPUS1.4</strain>
        <tissue evidence="3">Thallus</tissue>
    </source>
</reference>
<organism evidence="3 4">
    <name type="scientific">Endocarpon pusillum</name>
    <dbReference type="NCBI Taxonomy" id="364733"/>
    <lineage>
        <taxon>Eukaryota</taxon>
        <taxon>Fungi</taxon>
        <taxon>Dikarya</taxon>
        <taxon>Ascomycota</taxon>
        <taxon>Pezizomycotina</taxon>
        <taxon>Eurotiomycetes</taxon>
        <taxon>Chaetothyriomycetidae</taxon>
        <taxon>Verrucariales</taxon>
        <taxon>Verrucariaceae</taxon>
        <taxon>Endocarpon</taxon>
    </lineage>
</organism>
<dbReference type="EMBL" id="JAACFV010000190">
    <property type="protein sequence ID" value="KAF7503215.1"/>
    <property type="molecule type" value="Genomic_DNA"/>
</dbReference>
<dbReference type="InterPro" id="IPR025676">
    <property type="entry name" value="Clr5_dom"/>
</dbReference>
<comment type="caution">
    <text evidence="3">The sequence shown here is derived from an EMBL/GenBank/DDBJ whole genome shotgun (WGS) entry which is preliminary data.</text>
</comment>
<keyword evidence="4" id="KW-1185">Reference proteome</keyword>
<dbReference type="OrthoDB" id="539213at2759"/>
<dbReference type="Proteomes" id="UP000606974">
    <property type="component" value="Unassembled WGS sequence"/>
</dbReference>
<dbReference type="SUPFAM" id="SSF48452">
    <property type="entry name" value="TPR-like"/>
    <property type="match status" value="1"/>
</dbReference>
<name>A0A8H7DZB9_9EURO</name>
<dbReference type="Gene3D" id="1.25.40.10">
    <property type="entry name" value="Tetratricopeptide repeat domain"/>
    <property type="match status" value="1"/>
</dbReference>
<gene>
    <name evidence="3" type="ORF">GJ744_004192</name>
</gene>
<dbReference type="AlphaFoldDB" id="A0A8H7DZB9"/>
<dbReference type="PANTHER" id="PTHR38788">
    <property type="entry name" value="CLR5 DOMAIN-CONTAINING PROTEIN"/>
    <property type="match status" value="1"/>
</dbReference>
<sequence>MTAVSPQRLFQTGRSFELSKDPLTVDAFFGDLNSSIESSVPQDPALISLFGAFDEAQIPSHFTCGPPELPYRSREPSVAAPAPAQPRHPTPEKWASIRPVFTKLYITEDKTLKEVRAILERHHKFSATERMYKSRIKAWKLSKNLKKVEKESMIQNAQQGKPISKTLPNGQPYLHRLRRHCKENNISLATLAMNAVSNTPLNFDGRISSGRPELQLLFEPAFQASRPIALYGSIRAVEIAIQNIERYMNSYLIEGHGSHYYKKKFLADTGQGSGSQTFVLVKDVEASRDLLNPLHVAVSMAVALRTLEAGFVESAFRMLNQALDCVKTLFDQNSPLLICAIFMVLYIQSAQNSEVTRKVRDLVRKMASTLLGSAHPLSIIVNQAITLTSAVERCHLLCALSKVITTLSGLLEDHEILGAVNYFYVDSLLSLKSLDEAGNDLESLYGWALSQNDFERLIQKGVLLCNQGKYAESSRLLQRCLEVLGDNEQDLFAAGTDSESIGYFELICNCICFLALALEAMGEIEDAKAMWRRGFVLACKVQGPDRTEAQMVGLRFDCFLRNYGFYEESGALRVECPLSF</sequence>
<dbReference type="PANTHER" id="PTHR38788:SF3">
    <property type="entry name" value="CLR5 DOMAIN-CONTAINING PROTEIN"/>
    <property type="match status" value="1"/>
</dbReference>
<evidence type="ECO:0000256" key="1">
    <source>
        <dbReference type="SAM" id="MobiDB-lite"/>
    </source>
</evidence>
<evidence type="ECO:0000259" key="2">
    <source>
        <dbReference type="Pfam" id="PF14420"/>
    </source>
</evidence>
<protein>
    <recommendedName>
        <fullName evidence="2">Clr5 domain-containing protein</fullName>
    </recommendedName>
</protein>
<dbReference type="InterPro" id="IPR011990">
    <property type="entry name" value="TPR-like_helical_dom_sf"/>
</dbReference>
<dbReference type="Pfam" id="PF14420">
    <property type="entry name" value="Clr5"/>
    <property type="match status" value="1"/>
</dbReference>
<accession>A0A8H7DZB9</accession>
<evidence type="ECO:0000313" key="3">
    <source>
        <dbReference type="EMBL" id="KAF7503215.1"/>
    </source>
</evidence>
<feature type="domain" description="Clr5" evidence="2">
    <location>
        <begin position="91"/>
        <end position="143"/>
    </location>
</feature>
<dbReference type="Pfam" id="PF13374">
    <property type="entry name" value="TPR_10"/>
    <property type="match status" value="1"/>
</dbReference>
<proteinExistence type="predicted"/>
<evidence type="ECO:0000313" key="4">
    <source>
        <dbReference type="Proteomes" id="UP000606974"/>
    </source>
</evidence>